<dbReference type="AlphaFoldDB" id="M1CD31"/>
<accession>M1CD31</accession>
<sequence length="70" mass="7900">MNPSSFNSRSASMLSLSRLNSCIFSIFVAMSTFVHFHNTIKFDMFFIIIIVMMTTTCGVSGRNIPRDSKI</sequence>
<dbReference type="Proteomes" id="UP000011115">
    <property type="component" value="Unassembled WGS sequence"/>
</dbReference>
<keyword evidence="1" id="KW-0472">Membrane</keyword>
<reference evidence="2" key="2">
    <citation type="submission" date="2015-06" db="UniProtKB">
        <authorList>
            <consortium name="EnsemblPlants"/>
        </authorList>
    </citation>
    <scope>IDENTIFICATION</scope>
    <source>
        <strain evidence="2">DM1-3 516 R44</strain>
    </source>
</reference>
<keyword evidence="1" id="KW-0812">Transmembrane</keyword>
<dbReference type="EnsemblPlants" id="PGSC0003DMT400064903">
    <property type="protein sequence ID" value="PGSC0003DMT400064903"/>
    <property type="gene ID" value="PGSC0003DMG400025205"/>
</dbReference>
<dbReference type="Gramene" id="PGSC0003DMT400064903">
    <property type="protein sequence ID" value="PGSC0003DMT400064903"/>
    <property type="gene ID" value="PGSC0003DMG400025205"/>
</dbReference>
<feature type="transmembrane region" description="Helical" evidence="1">
    <location>
        <begin position="21"/>
        <end position="38"/>
    </location>
</feature>
<reference evidence="3" key="1">
    <citation type="journal article" date="2011" name="Nature">
        <title>Genome sequence and analysis of the tuber crop potato.</title>
        <authorList>
            <consortium name="The Potato Genome Sequencing Consortium"/>
        </authorList>
    </citation>
    <scope>NUCLEOTIDE SEQUENCE [LARGE SCALE GENOMIC DNA]</scope>
    <source>
        <strain evidence="3">cv. DM1-3 516 R44</strain>
    </source>
</reference>
<proteinExistence type="predicted"/>
<keyword evidence="1" id="KW-1133">Transmembrane helix</keyword>
<feature type="transmembrane region" description="Helical" evidence="1">
    <location>
        <begin position="44"/>
        <end position="64"/>
    </location>
</feature>
<keyword evidence="3" id="KW-1185">Reference proteome</keyword>
<organism evidence="2 3">
    <name type="scientific">Solanum tuberosum</name>
    <name type="common">Potato</name>
    <dbReference type="NCBI Taxonomy" id="4113"/>
    <lineage>
        <taxon>Eukaryota</taxon>
        <taxon>Viridiplantae</taxon>
        <taxon>Streptophyta</taxon>
        <taxon>Embryophyta</taxon>
        <taxon>Tracheophyta</taxon>
        <taxon>Spermatophyta</taxon>
        <taxon>Magnoliopsida</taxon>
        <taxon>eudicotyledons</taxon>
        <taxon>Gunneridae</taxon>
        <taxon>Pentapetalae</taxon>
        <taxon>asterids</taxon>
        <taxon>lamiids</taxon>
        <taxon>Solanales</taxon>
        <taxon>Solanaceae</taxon>
        <taxon>Solanoideae</taxon>
        <taxon>Solaneae</taxon>
        <taxon>Solanum</taxon>
    </lineage>
</organism>
<protein>
    <submittedName>
        <fullName evidence="2">Uncharacterized protein</fullName>
    </submittedName>
</protein>
<evidence type="ECO:0000256" key="1">
    <source>
        <dbReference type="SAM" id="Phobius"/>
    </source>
</evidence>
<dbReference type="HOGENOM" id="CLU_2762818_0_0_1"/>
<dbReference type="InParanoid" id="M1CD31"/>
<name>M1CD31_SOLTU</name>
<evidence type="ECO:0000313" key="3">
    <source>
        <dbReference type="Proteomes" id="UP000011115"/>
    </source>
</evidence>
<dbReference type="PaxDb" id="4113-PGSC0003DMT400064903"/>
<evidence type="ECO:0000313" key="2">
    <source>
        <dbReference type="EnsemblPlants" id="PGSC0003DMT400064903"/>
    </source>
</evidence>